<name>A0A5B7HUU0_PORTR</name>
<dbReference type="Proteomes" id="UP000324222">
    <property type="component" value="Unassembled WGS sequence"/>
</dbReference>
<evidence type="ECO:0000313" key="1">
    <source>
        <dbReference type="EMBL" id="MPC72488.1"/>
    </source>
</evidence>
<proteinExistence type="predicted"/>
<accession>A0A5B7HUU0</accession>
<protein>
    <submittedName>
        <fullName evidence="1">Uncharacterized protein</fullName>
    </submittedName>
</protein>
<evidence type="ECO:0000313" key="2">
    <source>
        <dbReference type="Proteomes" id="UP000324222"/>
    </source>
</evidence>
<dbReference type="AlphaFoldDB" id="A0A5B7HUU0"/>
<keyword evidence="2" id="KW-1185">Reference proteome</keyword>
<comment type="caution">
    <text evidence="1">The sequence shown here is derived from an EMBL/GenBank/DDBJ whole genome shotgun (WGS) entry which is preliminary data.</text>
</comment>
<gene>
    <name evidence="1" type="ORF">E2C01_066797</name>
</gene>
<reference evidence="1 2" key="1">
    <citation type="submission" date="2019-05" db="EMBL/GenBank/DDBJ databases">
        <title>Another draft genome of Portunus trituberculatus and its Hox gene families provides insights of decapod evolution.</title>
        <authorList>
            <person name="Jeong J.-H."/>
            <person name="Song I."/>
            <person name="Kim S."/>
            <person name="Choi T."/>
            <person name="Kim D."/>
            <person name="Ryu S."/>
            <person name="Kim W."/>
        </authorList>
    </citation>
    <scope>NUCLEOTIDE SEQUENCE [LARGE SCALE GENOMIC DNA]</scope>
    <source>
        <tissue evidence="1">Muscle</tissue>
    </source>
</reference>
<sequence length="39" mass="4675">MDTSPRVRIYYRIDGPRPAQLLLFPHWSINSYLGQREEV</sequence>
<dbReference type="EMBL" id="VSRR010034819">
    <property type="protein sequence ID" value="MPC72488.1"/>
    <property type="molecule type" value="Genomic_DNA"/>
</dbReference>
<organism evidence="1 2">
    <name type="scientific">Portunus trituberculatus</name>
    <name type="common">Swimming crab</name>
    <name type="synonym">Neptunus trituberculatus</name>
    <dbReference type="NCBI Taxonomy" id="210409"/>
    <lineage>
        <taxon>Eukaryota</taxon>
        <taxon>Metazoa</taxon>
        <taxon>Ecdysozoa</taxon>
        <taxon>Arthropoda</taxon>
        <taxon>Crustacea</taxon>
        <taxon>Multicrustacea</taxon>
        <taxon>Malacostraca</taxon>
        <taxon>Eumalacostraca</taxon>
        <taxon>Eucarida</taxon>
        <taxon>Decapoda</taxon>
        <taxon>Pleocyemata</taxon>
        <taxon>Brachyura</taxon>
        <taxon>Eubrachyura</taxon>
        <taxon>Portunoidea</taxon>
        <taxon>Portunidae</taxon>
        <taxon>Portuninae</taxon>
        <taxon>Portunus</taxon>
    </lineage>
</organism>